<dbReference type="GO" id="GO:0003700">
    <property type="term" value="F:DNA-binding transcription factor activity"/>
    <property type="evidence" value="ECO:0007669"/>
    <property type="project" value="InterPro"/>
</dbReference>
<protein>
    <submittedName>
        <fullName evidence="5">GntR family transcriptional regulator</fullName>
    </submittedName>
    <submittedName>
        <fullName evidence="6">Transcriptional regulator, GntR family</fullName>
    </submittedName>
</protein>
<dbReference type="Pfam" id="PF07702">
    <property type="entry name" value="UTRA"/>
    <property type="match status" value="1"/>
</dbReference>
<dbReference type="SMART" id="SM00345">
    <property type="entry name" value="HTH_GNTR"/>
    <property type="match status" value="1"/>
</dbReference>
<dbReference type="InterPro" id="IPR050679">
    <property type="entry name" value="Bact_HTH_transcr_reg"/>
</dbReference>
<dbReference type="RefSeq" id="WP_027591455.1">
    <property type="nucleotide sequence ID" value="NZ_FMUP01000006.1"/>
</dbReference>
<evidence type="ECO:0000256" key="1">
    <source>
        <dbReference type="ARBA" id="ARBA00023015"/>
    </source>
</evidence>
<organism evidence="5 7">
    <name type="scientific">Pseudomonas flexibilis</name>
    <dbReference type="NCBI Taxonomy" id="706570"/>
    <lineage>
        <taxon>Bacteria</taxon>
        <taxon>Pseudomonadati</taxon>
        <taxon>Pseudomonadota</taxon>
        <taxon>Gammaproteobacteria</taxon>
        <taxon>Pseudomonadales</taxon>
        <taxon>Pseudomonadaceae</taxon>
        <taxon>Pseudomonas</taxon>
    </lineage>
</organism>
<evidence type="ECO:0000256" key="2">
    <source>
        <dbReference type="ARBA" id="ARBA00023125"/>
    </source>
</evidence>
<reference evidence="6 8" key="2">
    <citation type="submission" date="2017-01" db="EMBL/GenBank/DDBJ databases">
        <authorList>
            <person name="Mah S.A."/>
            <person name="Swanson W.J."/>
            <person name="Moy G.W."/>
            <person name="Vacquier V.D."/>
        </authorList>
    </citation>
    <scope>NUCLEOTIDE SEQUENCE [LARGE SCALE GENOMIC DNA]</scope>
    <source>
        <strain evidence="6 8">ATCC 29606</strain>
    </source>
</reference>
<accession>A0A0B3C0U1</accession>
<dbReference type="Proteomes" id="UP000186079">
    <property type="component" value="Unassembled WGS sequence"/>
</dbReference>
<dbReference type="EMBL" id="FTMC01000006">
    <property type="protein sequence ID" value="SIQ44285.1"/>
    <property type="molecule type" value="Genomic_DNA"/>
</dbReference>
<accession>A0A0B2D4N0</accession>
<dbReference type="CDD" id="cd07377">
    <property type="entry name" value="WHTH_GntR"/>
    <property type="match status" value="1"/>
</dbReference>
<evidence type="ECO:0000259" key="4">
    <source>
        <dbReference type="PROSITE" id="PS50949"/>
    </source>
</evidence>
<sequence length="240" mass="26547">MAHASLGHDERLPLYQRLKDEMLDKIADGTWLPDQAIPTEAELTRHYGVAVGTVRKAVDMLVAEGLLQRIQGRGTFLRRPNFDGSLLRFFRGGEQVPEGRILSRSLETPPASVAQALGLASGEQTLRLLRLRLIDGLPLFHEVIWLPATRFAALLDIQPEAFGNLLYPFYEQTCGQRVASAKETLTVEPAGADIAATLGLEAGNPVVVIERLALGYDRQPIEYRVSRAAADTFRYQIEIS</sequence>
<dbReference type="SUPFAM" id="SSF64288">
    <property type="entry name" value="Chorismate lyase-like"/>
    <property type="match status" value="1"/>
</dbReference>
<dbReference type="SMART" id="SM00866">
    <property type="entry name" value="UTRA"/>
    <property type="match status" value="1"/>
</dbReference>
<keyword evidence="3" id="KW-0804">Transcription</keyword>
<dbReference type="SUPFAM" id="SSF46785">
    <property type="entry name" value="Winged helix' DNA-binding domain"/>
    <property type="match status" value="1"/>
</dbReference>
<dbReference type="AlphaFoldDB" id="A0A0B3C0U1"/>
<dbReference type="EMBL" id="JTAK01000003">
    <property type="protein sequence ID" value="KHO65157.1"/>
    <property type="molecule type" value="Genomic_DNA"/>
</dbReference>
<proteinExistence type="predicted"/>
<dbReference type="GO" id="GO:0003677">
    <property type="term" value="F:DNA binding"/>
    <property type="evidence" value="ECO:0007669"/>
    <property type="project" value="UniProtKB-KW"/>
</dbReference>
<dbReference type="InterPro" id="IPR011663">
    <property type="entry name" value="UTRA"/>
</dbReference>
<evidence type="ECO:0000313" key="8">
    <source>
        <dbReference type="Proteomes" id="UP000186079"/>
    </source>
</evidence>
<dbReference type="PANTHER" id="PTHR44846">
    <property type="entry name" value="MANNOSYL-D-GLYCERATE TRANSPORT/METABOLISM SYSTEM REPRESSOR MNGR-RELATED"/>
    <property type="match status" value="1"/>
</dbReference>
<dbReference type="InterPro" id="IPR028978">
    <property type="entry name" value="Chorismate_lyase_/UTRA_dom_sf"/>
</dbReference>
<evidence type="ECO:0000313" key="6">
    <source>
        <dbReference type="EMBL" id="SIQ44285.1"/>
    </source>
</evidence>
<evidence type="ECO:0000313" key="7">
    <source>
        <dbReference type="Proteomes" id="UP000030980"/>
    </source>
</evidence>
<dbReference type="STRING" id="706570.PT85_09025"/>
<dbReference type="InterPro" id="IPR000524">
    <property type="entry name" value="Tscrpt_reg_HTH_GntR"/>
</dbReference>
<keyword evidence="2" id="KW-0238">DNA-binding</keyword>
<dbReference type="Proteomes" id="UP000030980">
    <property type="component" value="Unassembled WGS sequence"/>
</dbReference>
<dbReference type="Gene3D" id="3.40.1410.10">
    <property type="entry name" value="Chorismate lyase-like"/>
    <property type="match status" value="1"/>
</dbReference>
<dbReference type="Gene3D" id="1.10.10.10">
    <property type="entry name" value="Winged helix-like DNA-binding domain superfamily/Winged helix DNA-binding domain"/>
    <property type="match status" value="1"/>
</dbReference>
<dbReference type="PROSITE" id="PS50949">
    <property type="entry name" value="HTH_GNTR"/>
    <property type="match status" value="1"/>
</dbReference>
<reference evidence="5 7" key="1">
    <citation type="submission" date="2014-11" db="EMBL/GenBank/DDBJ databases">
        <title>Genome sequence of Pseudomonas tuomuerensis JCM 14085.</title>
        <authorList>
            <person name="Shin S.-K."/>
            <person name="Yi H."/>
        </authorList>
    </citation>
    <scope>NUCLEOTIDE SEQUENCE [LARGE SCALE GENOMIC DNA]</scope>
    <source>
        <strain evidence="5 7">JCM 14085</strain>
    </source>
</reference>
<dbReference type="Pfam" id="PF00392">
    <property type="entry name" value="GntR"/>
    <property type="match status" value="1"/>
</dbReference>
<dbReference type="OrthoDB" id="7173258at2"/>
<dbReference type="InterPro" id="IPR036390">
    <property type="entry name" value="WH_DNA-bd_sf"/>
</dbReference>
<evidence type="ECO:0000256" key="3">
    <source>
        <dbReference type="ARBA" id="ARBA00023163"/>
    </source>
</evidence>
<dbReference type="PANTHER" id="PTHR44846:SF1">
    <property type="entry name" value="MANNOSYL-D-GLYCERATE TRANSPORT_METABOLISM SYSTEM REPRESSOR MNGR-RELATED"/>
    <property type="match status" value="1"/>
</dbReference>
<dbReference type="InterPro" id="IPR036388">
    <property type="entry name" value="WH-like_DNA-bd_sf"/>
</dbReference>
<keyword evidence="1" id="KW-0805">Transcription regulation</keyword>
<dbReference type="PATRIC" id="fig|706570.3.peg.1672"/>
<gene>
    <name evidence="5" type="ORF">PT85_09025</name>
    <name evidence="6" type="ORF">SAMN05421672_106125</name>
</gene>
<dbReference type="GO" id="GO:0045892">
    <property type="term" value="P:negative regulation of DNA-templated transcription"/>
    <property type="evidence" value="ECO:0007669"/>
    <property type="project" value="TreeGrafter"/>
</dbReference>
<evidence type="ECO:0000313" key="5">
    <source>
        <dbReference type="EMBL" id="KHO65157.1"/>
    </source>
</evidence>
<keyword evidence="7" id="KW-1185">Reference proteome</keyword>
<name>A0A0B3C0U1_9PSED</name>
<feature type="domain" description="HTH gntR-type" evidence="4">
    <location>
        <begin position="12"/>
        <end position="80"/>
    </location>
</feature>